<name>A0A6I2TWN5_9BACT</name>
<accession>A0A6I2TWN5</accession>
<dbReference type="EMBL" id="VUNF01000004">
    <property type="protein sequence ID" value="MST76833.1"/>
    <property type="molecule type" value="Genomic_DNA"/>
</dbReference>
<comment type="caution">
    <text evidence="1">The sequence shown here is derived from an EMBL/GenBank/DDBJ whole genome shotgun (WGS) entry which is preliminary data.</text>
</comment>
<sequence length="114" mass="13532">MNVFEKQNVFLSKMVADYNKGMFKNSAVFKPYMDWKQSGKLNISQAQSWAMRDEAQSQLCDLYDRYPHAYQYMDSIVDDDPWQMYKGYGEDKYMVSYLEGIDNELTNIHFFLTA</sequence>
<dbReference type="Proteomes" id="UP000450161">
    <property type="component" value="Unassembled WGS sequence"/>
</dbReference>
<proteinExistence type="predicted"/>
<dbReference type="RefSeq" id="WP_154480454.1">
    <property type="nucleotide sequence ID" value="NZ_VUNF01000004.1"/>
</dbReference>
<dbReference type="AlphaFoldDB" id="A0A6I2TWN5"/>
<gene>
    <name evidence="1" type="ORF">FYJ72_03830</name>
</gene>
<organism evidence="1 2">
    <name type="scientific">Segatella copri</name>
    <dbReference type="NCBI Taxonomy" id="165179"/>
    <lineage>
        <taxon>Bacteria</taxon>
        <taxon>Pseudomonadati</taxon>
        <taxon>Bacteroidota</taxon>
        <taxon>Bacteroidia</taxon>
        <taxon>Bacteroidales</taxon>
        <taxon>Prevotellaceae</taxon>
        <taxon>Segatella</taxon>
    </lineage>
</organism>
<evidence type="ECO:0000313" key="1">
    <source>
        <dbReference type="EMBL" id="MST76833.1"/>
    </source>
</evidence>
<reference evidence="1 2" key="1">
    <citation type="submission" date="2019-08" db="EMBL/GenBank/DDBJ databases">
        <title>In-depth cultivation of the pig gut microbiome towards novel bacterial diversity and tailored functional studies.</title>
        <authorList>
            <person name="Wylensek D."/>
            <person name="Hitch T.C.A."/>
            <person name="Clavel T."/>
        </authorList>
    </citation>
    <scope>NUCLEOTIDE SEQUENCE [LARGE SCALE GENOMIC DNA]</scope>
    <source>
        <strain evidence="1 2">LKV-178-WT-2C</strain>
    </source>
</reference>
<protein>
    <submittedName>
        <fullName evidence="1">Uncharacterized protein</fullName>
    </submittedName>
</protein>
<evidence type="ECO:0000313" key="2">
    <source>
        <dbReference type="Proteomes" id="UP000450161"/>
    </source>
</evidence>